<organism evidence="1 2">
    <name type="scientific">Dactylosporangium salmoneum</name>
    <dbReference type="NCBI Taxonomy" id="53361"/>
    <lineage>
        <taxon>Bacteria</taxon>
        <taxon>Bacillati</taxon>
        <taxon>Actinomycetota</taxon>
        <taxon>Actinomycetes</taxon>
        <taxon>Micromonosporales</taxon>
        <taxon>Micromonosporaceae</taxon>
        <taxon>Dactylosporangium</taxon>
    </lineage>
</organism>
<dbReference type="EMBL" id="BAAARV010000065">
    <property type="protein sequence ID" value="GAA2366774.1"/>
    <property type="molecule type" value="Genomic_DNA"/>
</dbReference>
<reference evidence="1 2" key="1">
    <citation type="journal article" date="2019" name="Int. J. Syst. Evol. Microbiol.">
        <title>The Global Catalogue of Microorganisms (GCM) 10K type strain sequencing project: providing services to taxonomists for standard genome sequencing and annotation.</title>
        <authorList>
            <consortium name="The Broad Institute Genomics Platform"/>
            <consortium name="The Broad Institute Genome Sequencing Center for Infectious Disease"/>
            <person name="Wu L."/>
            <person name="Ma J."/>
        </authorList>
    </citation>
    <scope>NUCLEOTIDE SEQUENCE [LARGE SCALE GENOMIC DNA]</scope>
    <source>
        <strain evidence="1 2">JCM 3272</strain>
    </source>
</reference>
<protein>
    <submittedName>
        <fullName evidence="1">Uncharacterized protein</fullName>
    </submittedName>
</protein>
<name>A0ABN3H3D2_9ACTN</name>
<gene>
    <name evidence="1" type="ORF">GCM10010170_065800</name>
</gene>
<evidence type="ECO:0000313" key="1">
    <source>
        <dbReference type="EMBL" id="GAA2366774.1"/>
    </source>
</evidence>
<dbReference type="Proteomes" id="UP001501444">
    <property type="component" value="Unassembled WGS sequence"/>
</dbReference>
<comment type="caution">
    <text evidence="1">The sequence shown here is derived from an EMBL/GenBank/DDBJ whole genome shotgun (WGS) entry which is preliminary data.</text>
</comment>
<evidence type="ECO:0000313" key="2">
    <source>
        <dbReference type="Proteomes" id="UP001501444"/>
    </source>
</evidence>
<sequence length="73" mass="7280">MHTALPGAGAHGPSGRRCTRPFRAQVHTALPGAGAHGGDVSAAAGVSLLHAEPVRAVRDALSRRLPGVAGVDI</sequence>
<accession>A0ABN3H3D2</accession>
<keyword evidence="2" id="KW-1185">Reference proteome</keyword>
<proteinExistence type="predicted"/>